<feature type="transmembrane region" description="Helical" evidence="1">
    <location>
        <begin position="110"/>
        <end position="130"/>
    </location>
</feature>
<dbReference type="Pfam" id="PF02517">
    <property type="entry name" value="Rce1-like"/>
    <property type="match status" value="1"/>
</dbReference>
<evidence type="ECO:0000256" key="1">
    <source>
        <dbReference type="SAM" id="Phobius"/>
    </source>
</evidence>
<feature type="transmembrane region" description="Helical" evidence="1">
    <location>
        <begin position="179"/>
        <end position="195"/>
    </location>
</feature>
<feature type="domain" description="CAAX prenyl protease 2/Lysostaphin resistance protein A-like" evidence="2">
    <location>
        <begin position="144"/>
        <end position="237"/>
    </location>
</feature>
<feature type="transmembrane region" description="Helical" evidence="1">
    <location>
        <begin position="240"/>
        <end position="262"/>
    </location>
</feature>
<accession>A0A369MF08</accession>
<dbReference type="GO" id="GO:0008237">
    <property type="term" value="F:metallopeptidase activity"/>
    <property type="evidence" value="ECO:0007669"/>
    <property type="project" value="UniProtKB-KW"/>
</dbReference>
<feature type="transmembrane region" description="Helical" evidence="1">
    <location>
        <begin position="201"/>
        <end position="219"/>
    </location>
</feature>
<feature type="transmembrane region" description="Helical" evidence="1">
    <location>
        <begin position="68"/>
        <end position="89"/>
    </location>
</feature>
<feature type="transmembrane region" description="Helical" evidence="1">
    <location>
        <begin position="142"/>
        <end position="159"/>
    </location>
</feature>
<dbReference type="EMBL" id="PPTU01000016">
    <property type="protein sequence ID" value="RDB69028.1"/>
    <property type="molecule type" value="Genomic_DNA"/>
</dbReference>
<dbReference type="PANTHER" id="PTHR39430">
    <property type="entry name" value="MEMBRANE-ASSOCIATED PROTEASE-RELATED"/>
    <property type="match status" value="1"/>
</dbReference>
<organism evidence="3 4">
    <name type="scientific">Eggerthella lenta</name>
    <name type="common">Eubacterium lentum</name>
    <dbReference type="NCBI Taxonomy" id="84112"/>
    <lineage>
        <taxon>Bacteria</taxon>
        <taxon>Bacillati</taxon>
        <taxon>Actinomycetota</taxon>
        <taxon>Coriobacteriia</taxon>
        <taxon>Eggerthellales</taxon>
        <taxon>Eggerthellaceae</taxon>
        <taxon>Eggerthella</taxon>
    </lineage>
</organism>
<keyword evidence="1" id="KW-0472">Membrane</keyword>
<protein>
    <submittedName>
        <fullName evidence="3">CPBP family intramembrane metalloprotease domain-containing protein</fullName>
    </submittedName>
</protein>
<evidence type="ECO:0000313" key="3">
    <source>
        <dbReference type="EMBL" id="RDB69028.1"/>
    </source>
</evidence>
<dbReference type="GO" id="GO:0006508">
    <property type="term" value="P:proteolysis"/>
    <property type="evidence" value="ECO:0007669"/>
    <property type="project" value="UniProtKB-KW"/>
</dbReference>
<evidence type="ECO:0000259" key="2">
    <source>
        <dbReference type="Pfam" id="PF02517"/>
    </source>
</evidence>
<name>A0A369MF08_EGGLN</name>
<evidence type="ECO:0000313" key="4">
    <source>
        <dbReference type="Proteomes" id="UP000253970"/>
    </source>
</evidence>
<dbReference type="Proteomes" id="UP000253970">
    <property type="component" value="Unassembled WGS sequence"/>
</dbReference>
<dbReference type="RefSeq" id="WP_114534322.1">
    <property type="nucleotide sequence ID" value="NZ_JADNER010000015.1"/>
</dbReference>
<gene>
    <name evidence="3" type="ORF">C1875_10560</name>
</gene>
<dbReference type="GO" id="GO:0004175">
    <property type="term" value="F:endopeptidase activity"/>
    <property type="evidence" value="ECO:0007669"/>
    <property type="project" value="UniProtKB-ARBA"/>
</dbReference>
<keyword evidence="1" id="KW-0812">Transmembrane</keyword>
<dbReference type="InterPro" id="IPR003675">
    <property type="entry name" value="Rce1/LyrA-like_dom"/>
</dbReference>
<comment type="caution">
    <text evidence="3">The sequence shown here is derived from an EMBL/GenBank/DDBJ whole genome shotgun (WGS) entry which is preliminary data.</text>
</comment>
<keyword evidence="3" id="KW-0482">Metalloprotease</keyword>
<keyword evidence="3" id="KW-0378">Hydrolase</keyword>
<reference evidence="3 4" key="1">
    <citation type="journal article" date="2018" name="Elife">
        <title>Discovery and characterization of a prevalent human gut bacterial enzyme sufficient for the inactivation of a family of plant toxins.</title>
        <authorList>
            <person name="Koppel N."/>
            <person name="Bisanz J.E."/>
            <person name="Pandelia M.E."/>
            <person name="Turnbaugh P.J."/>
            <person name="Balskus E.P."/>
        </authorList>
    </citation>
    <scope>NUCLEOTIDE SEQUENCE [LARGE SCALE GENOMIC DNA]</scope>
    <source>
        <strain evidence="3 4">W1 BHI 6</strain>
    </source>
</reference>
<dbReference type="GO" id="GO:0080120">
    <property type="term" value="P:CAAX-box protein maturation"/>
    <property type="evidence" value="ECO:0007669"/>
    <property type="project" value="UniProtKB-ARBA"/>
</dbReference>
<feature type="transmembrane region" description="Helical" evidence="1">
    <location>
        <begin position="274"/>
        <end position="293"/>
    </location>
</feature>
<sequence>MKMIFKNKHGMVRSGWIIALCMAAFYALGYAFSALLIDALRMILDAASLDAASYDALVDWMSASVLPVALQFLTEGIMLAVPLAAWRIMRYRWEDLGLRDFCARFKKDGVVGMALGFAACSAIFLLLLATGNVVVEGVNSPFSLSLFAWVLVFVAVGIAEEVMNRGFIMSVLRRTNSRFLVIVVPSLIFGLIHLTNPNVTLLSVVNIVLLGIALSLMYYKSGNVWMCIGFHIAWNLFQSVVYGMPVSGLDVPAFLVSAYPVGNLLNGGGFGIEGGVLTTVAAVSVMAFTLFYYRTSEYRFFGDHANAPQSPAAVGQDEEAPAIR</sequence>
<dbReference type="AlphaFoldDB" id="A0A369MF08"/>
<keyword evidence="1" id="KW-1133">Transmembrane helix</keyword>
<proteinExistence type="predicted"/>
<dbReference type="PANTHER" id="PTHR39430:SF1">
    <property type="entry name" value="PROTEASE"/>
    <property type="match status" value="1"/>
</dbReference>
<keyword evidence="3" id="KW-0645">Protease</keyword>